<keyword evidence="8" id="KW-0378">Hydrolase</keyword>
<dbReference type="AlphaFoldDB" id="A0AAV7M9A4"/>
<organism evidence="12 13">
    <name type="scientific">Pleurodeles waltl</name>
    <name type="common">Iberian ribbed newt</name>
    <dbReference type="NCBI Taxonomy" id="8319"/>
    <lineage>
        <taxon>Eukaryota</taxon>
        <taxon>Metazoa</taxon>
        <taxon>Chordata</taxon>
        <taxon>Craniata</taxon>
        <taxon>Vertebrata</taxon>
        <taxon>Euteleostomi</taxon>
        <taxon>Amphibia</taxon>
        <taxon>Batrachia</taxon>
        <taxon>Caudata</taxon>
        <taxon>Salamandroidea</taxon>
        <taxon>Salamandridae</taxon>
        <taxon>Pleurodelinae</taxon>
        <taxon>Pleurodeles</taxon>
    </lineage>
</organism>
<dbReference type="InterPro" id="IPR043502">
    <property type="entry name" value="DNA/RNA_pol_sf"/>
</dbReference>
<dbReference type="GO" id="GO:0006508">
    <property type="term" value="P:proteolysis"/>
    <property type="evidence" value="ECO:0007669"/>
    <property type="project" value="UniProtKB-KW"/>
</dbReference>
<evidence type="ECO:0000256" key="3">
    <source>
        <dbReference type="ARBA" id="ARBA00022670"/>
    </source>
</evidence>
<evidence type="ECO:0000256" key="5">
    <source>
        <dbReference type="ARBA" id="ARBA00022695"/>
    </source>
</evidence>
<dbReference type="InterPro" id="IPR043128">
    <property type="entry name" value="Rev_trsase/Diguanyl_cyclase"/>
</dbReference>
<comment type="similarity">
    <text evidence="1">Belongs to the beta type-B retroviral polymerase family. HERV class-II K(HML-2) pol subfamily.</text>
</comment>
<evidence type="ECO:0000313" key="13">
    <source>
        <dbReference type="Proteomes" id="UP001066276"/>
    </source>
</evidence>
<dbReference type="GO" id="GO:0003964">
    <property type="term" value="F:RNA-directed DNA polymerase activity"/>
    <property type="evidence" value="ECO:0007669"/>
    <property type="project" value="UniProtKB-KW"/>
</dbReference>
<dbReference type="CDD" id="cd09274">
    <property type="entry name" value="RNase_HI_RT_Ty3"/>
    <property type="match status" value="1"/>
</dbReference>
<feature type="domain" description="Reverse transcriptase" evidence="11">
    <location>
        <begin position="345"/>
        <end position="528"/>
    </location>
</feature>
<dbReference type="CDD" id="cd01647">
    <property type="entry name" value="RT_LTR"/>
    <property type="match status" value="1"/>
</dbReference>
<evidence type="ECO:0000256" key="4">
    <source>
        <dbReference type="ARBA" id="ARBA00022679"/>
    </source>
</evidence>
<reference evidence="12" key="1">
    <citation type="journal article" date="2022" name="bioRxiv">
        <title>Sequencing and chromosome-scale assembly of the giantPleurodeles waltlgenome.</title>
        <authorList>
            <person name="Brown T."/>
            <person name="Elewa A."/>
            <person name="Iarovenko S."/>
            <person name="Subramanian E."/>
            <person name="Araus A.J."/>
            <person name="Petzold A."/>
            <person name="Susuki M."/>
            <person name="Suzuki K.-i.T."/>
            <person name="Hayashi T."/>
            <person name="Toyoda A."/>
            <person name="Oliveira C."/>
            <person name="Osipova E."/>
            <person name="Leigh N.D."/>
            <person name="Simon A."/>
            <person name="Yun M.H."/>
        </authorList>
    </citation>
    <scope>NUCLEOTIDE SEQUENCE</scope>
    <source>
        <strain evidence="12">20211129_DDA</strain>
        <tissue evidence="12">Liver</tissue>
    </source>
</reference>
<evidence type="ECO:0000256" key="9">
    <source>
        <dbReference type="ARBA" id="ARBA00022918"/>
    </source>
</evidence>
<dbReference type="Gene3D" id="3.30.70.270">
    <property type="match status" value="2"/>
</dbReference>
<dbReference type="InterPro" id="IPR054465">
    <property type="entry name" value="Integrase_p58-like_C"/>
</dbReference>
<keyword evidence="6" id="KW-0540">Nuclease</keyword>
<dbReference type="PANTHER" id="PTHR37984">
    <property type="entry name" value="PROTEIN CBG26694"/>
    <property type="match status" value="1"/>
</dbReference>
<proteinExistence type="inferred from homology"/>
<dbReference type="Pfam" id="PF00078">
    <property type="entry name" value="RVT_1"/>
    <property type="match status" value="1"/>
</dbReference>
<evidence type="ECO:0000256" key="6">
    <source>
        <dbReference type="ARBA" id="ARBA00022722"/>
    </source>
</evidence>
<dbReference type="EC" id="3.1.26.4" evidence="2"/>
<sequence>MPGADVNVEELDLTPYLHLKMRELRSLCKIKKITIGLRPSKQQLQELLAEFEKANPSEDDNPEDDVSDMEENSHLPVLTREPRDPQSLIPIVIVRDAASLTGGASTSEITEDSLSEEDIQLARMAKRMALERQILAIERERQEMSLGPINGGSNINRVRDSPDMLKIPKGIVTKYEDGDDITKWFTAFERACVTRKDRWSGPYPVLEKKSQVTYLVDLGTSRSPKRVIHVNRLKLFHDRADVNLLMVTDEDQEAESEPLPDLLSSNPKDGSVDGVIYSDTLSSQQQSDCRKVLQQFAELFSLTPGQTHLCTHDVNTGDSMPVKNTIFRQSDQVKESIKVEVHNMLELGVIEHSDSPWASPVVLVPKPHTKDGKRGMRFCVDYRGLNSVTKTDAPPIPRADELIDKLGAAKFLSTFELTAGYWQIKMALGAKEKTEFSTPDGHYQFTVMPFGLKNAPATFQRLVNQVLAGLESFSAAYLDDIAVFSSSWQDHLVHLKKVLKALQSAGLSIKASKCQIGQGTVVYLGHLVGGGQVQPLQPKIQTILDWAAPKTQTQVRAFLGLTGYYRRFVKGYGSIMTALTELTSKKMPKKVNWTVECQQAFDTLKQAMCTAPVLKAPDYSKQLIVQTDASEHGIGSVLSQPNDDGLDQPVAFISRRLLPREQRWSAIEREAFAVVWSLKNLRPYLFGTHFIVQTDHRPLRWLMQMKGENPKLLRWSISLQGMDFIVEHRPGTAHANADGLSRFFHLENEDSLGKG</sequence>
<dbReference type="SUPFAM" id="SSF56672">
    <property type="entry name" value="DNA/RNA polymerases"/>
    <property type="match status" value="1"/>
</dbReference>
<dbReference type="Pfam" id="PF22938">
    <property type="entry name" value="Integrase_p58_C"/>
    <property type="match status" value="1"/>
</dbReference>
<dbReference type="Gene3D" id="3.10.10.10">
    <property type="entry name" value="HIV Type 1 Reverse Transcriptase, subunit A, domain 1"/>
    <property type="match status" value="1"/>
</dbReference>
<dbReference type="EMBL" id="JANPWB010000014">
    <property type="protein sequence ID" value="KAJ1097693.1"/>
    <property type="molecule type" value="Genomic_DNA"/>
</dbReference>
<dbReference type="FunFam" id="3.10.20.370:FF:000001">
    <property type="entry name" value="Retrovirus-related Pol polyprotein from transposon 17.6-like protein"/>
    <property type="match status" value="1"/>
</dbReference>
<keyword evidence="3" id="KW-0645">Protease</keyword>
<evidence type="ECO:0000256" key="8">
    <source>
        <dbReference type="ARBA" id="ARBA00022801"/>
    </source>
</evidence>
<keyword evidence="9" id="KW-0695">RNA-directed DNA polymerase</keyword>
<evidence type="ECO:0000256" key="10">
    <source>
        <dbReference type="SAM" id="MobiDB-lite"/>
    </source>
</evidence>
<dbReference type="InterPro" id="IPR050951">
    <property type="entry name" value="Retrovirus_Pol_polyprotein"/>
</dbReference>
<name>A0AAV7M9A4_PLEWA</name>
<accession>A0AAV7M9A4</accession>
<evidence type="ECO:0000256" key="1">
    <source>
        <dbReference type="ARBA" id="ARBA00010879"/>
    </source>
</evidence>
<evidence type="ECO:0000256" key="2">
    <source>
        <dbReference type="ARBA" id="ARBA00012180"/>
    </source>
</evidence>
<dbReference type="FunFam" id="3.10.10.10:FF:000007">
    <property type="entry name" value="Retrovirus-related Pol polyprotein from transposon 17.6-like Protein"/>
    <property type="match status" value="1"/>
</dbReference>
<gene>
    <name evidence="12" type="ORF">NDU88_002810</name>
</gene>
<dbReference type="InterPro" id="IPR000477">
    <property type="entry name" value="RT_dom"/>
</dbReference>
<protein>
    <recommendedName>
        <fullName evidence="2">ribonuclease H</fullName>
        <ecNumber evidence="2">3.1.26.4</ecNumber>
    </recommendedName>
</protein>
<evidence type="ECO:0000313" key="12">
    <source>
        <dbReference type="EMBL" id="KAJ1097693.1"/>
    </source>
</evidence>
<dbReference type="GO" id="GO:0008233">
    <property type="term" value="F:peptidase activity"/>
    <property type="evidence" value="ECO:0007669"/>
    <property type="project" value="UniProtKB-KW"/>
</dbReference>
<dbReference type="PROSITE" id="PS50878">
    <property type="entry name" value="RT_POL"/>
    <property type="match status" value="1"/>
</dbReference>
<keyword evidence="7" id="KW-0255">Endonuclease</keyword>
<dbReference type="InterPro" id="IPR041373">
    <property type="entry name" value="RT_RNaseH"/>
</dbReference>
<keyword evidence="4" id="KW-0808">Transferase</keyword>
<keyword evidence="13" id="KW-1185">Reference proteome</keyword>
<evidence type="ECO:0000259" key="11">
    <source>
        <dbReference type="PROSITE" id="PS50878"/>
    </source>
</evidence>
<dbReference type="Pfam" id="PF17917">
    <property type="entry name" value="RT_RNaseH"/>
    <property type="match status" value="1"/>
</dbReference>
<dbReference type="FunFam" id="3.30.70.270:FF:000020">
    <property type="entry name" value="Transposon Tf2-6 polyprotein-like Protein"/>
    <property type="match status" value="1"/>
</dbReference>
<keyword evidence="5" id="KW-0548">Nucleotidyltransferase</keyword>
<feature type="compositionally biased region" description="Acidic residues" evidence="10">
    <location>
        <begin position="57"/>
        <end position="70"/>
    </location>
</feature>
<comment type="caution">
    <text evidence="12">The sequence shown here is derived from an EMBL/GenBank/DDBJ whole genome shotgun (WGS) entry which is preliminary data.</text>
</comment>
<dbReference type="PANTHER" id="PTHR37984:SF5">
    <property type="entry name" value="PROTEIN NYNRIN-LIKE"/>
    <property type="match status" value="1"/>
</dbReference>
<dbReference type="Proteomes" id="UP001066276">
    <property type="component" value="Chromosome 10"/>
</dbReference>
<evidence type="ECO:0000256" key="7">
    <source>
        <dbReference type="ARBA" id="ARBA00022759"/>
    </source>
</evidence>
<feature type="region of interest" description="Disordered" evidence="10">
    <location>
        <begin position="52"/>
        <end position="72"/>
    </location>
</feature>
<dbReference type="GO" id="GO:0004523">
    <property type="term" value="F:RNA-DNA hybrid ribonuclease activity"/>
    <property type="evidence" value="ECO:0007669"/>
    <property type="project" value="UniProtKB-EC"/>
</dbReference>